<keyword evidence="1" id="KW-0175">Coiled coil</keyword>
<evidence type="ECO:0000313" key="3">
    <source>
        <dbReference type="EMBL" id="AFS78144.1"/>
    </source>
</evidence>
<proteinExistence type="predicted"/>
<dbReference type="OrthoDB" id="9808130at2"/>
<protein>
    <submittedName>
        <fullName evidence="3">Stress responsive alpha-beta barrel domain-containing protein</fullName>
    </submittedName>
</protein>
<dbReference type="AlphaFoldDB" id="K0AY38"/>
<sequence length="100" mass="11688">MIRHIVMWKVKEKALGRSKEENIEEIKVMLENLKNEIPELKEIEVGIDIPSLTGSHDIVLYTVFEDEKGLDIYQKHPKHVEVAQFIRQVVTDRACVDYNI</sequence>
<dbReference type="Gene3D" id="3.30.70.100">
    <property type="match status" value="1"/>
</dbReference>
<name>K0AY38_GOTA9</name>
<reference evidence="3 4" key="1">
    <citation type="journal article" date="2012" name="PLoS ONE">
        <title>The purine-utilizing bacterium Clostridium acidurici 9a: a genome-guided metabolic reconsideration.</title>
        <authorList>
            <person name="Hartwich K."/>
            <person name="Poehlein A."/>
            <person name="Daniel R."/>
        </authorList>
    </citation>
    <scope>NUCLEOTIDE SEQUENCE [LARGE SCALE GENOMIC DNA]</scope>
    <source>
        <strain evidence="4">ATCC 7906 / DSM 604 / BCRC 14475 / CIP 104303 / KCTC 5404 / NCIMB 10678 / 9a</strain>
    </source>
</reference>
<feature type="coiled-coil region" evidence="1">
    <location>
        <begin position="16"/>
        <end position="43"/>
    </location>
</feature>
<keyword evidence="4" id="KW-1185">Reference proteome</keyword>
<dbReference type="PANTHER" id="PTHR37832">
    <property type="entry name" value="BLL2683 PROTEIN"/>
    <property type="match status" value="1"/>
</dbReference>
<dbReference type="PROSITE" id="PS51502">
    <property type="entry name" value="S_R_A_B_BARREL"/>
    <property type="match status" value="1"/>
</dbReference>
<dbReference type="KEGG" id="cad:Curi_c11300"/>
<dbReference type="eggNOG" id="COG4627">
    <property type="taxonomic scope" value="Bacteria"/>
</dbReference>
<dbReference type="STRING" id="1128398.Curi_c11300"/>
<feature type="domain" description="Stress-response A/B barrel" evidence="2">
    <location>
        <begin position="2"/>
        <end position="98"/>
    </location>
</feature>
<gene>
    <name evidence="3" type="ordered locus">Curi_c11300</name>
</gene>
<dbReference type="EMBL" id="CP003326">
    <property type="protein sequence ID" value="AFS78144.1"/>
    <property type="molecule type" value="Genomic_DNA"/>
</dbReference>
<dbReference type="Pfam" id="PF07876">
    <property type="entry name" value="Dabb"/>
    <property type="match status" value="1"/>
</dbReference>
<dbReference type="SMART" id="SM00886">
    <property type="entry name" value="Dabb"/>
    <property type="match status" value="1"/>
</dbReference>
<dbReference type="PANTHER" id="PTHR37832:SF1">
    <property type="entry name" value="STRESS-RESPONSE A_B BARREL DOMAIN-CONTAINING PROTEIN"/>
    <property type="match status" value="1"/>
</dbReference>
<dbReference type="SUPFAM" id="SSF54909">
    <property type="entry name" value="Dimeric alpha+beta barrel"/>
    <property type="match status" value="1"/>
</dbReference>
<dbReference type="Proteomes" id="UP000006094">
    <property type="component" value="Chromosome"/>
</dbReference>
<dbReference type="HOGENOM" id="CLU_080664_3_0_9"/>
<evidence type="ECO:0000256" key="1">
    <source>
        <dbReference type="SAM" id="Coils"/>
    </source>
</evidence>
<evidence type="ECO:0000259" key="2">
    <source>
        <dbReference type="PROSITE" id="PS51502"/>
    </source>
</evidence>
<dbReference type="InterPro" id="IPR011008">
    <property type="entry name" value="Dimeric_a/b-barrel"/>
</dbReference>
<organism evidence="3 4">
    <name type="scientific">Gottschalkia acidurici (strain ATCC 7906 / DSM 604 / BCRC 14475 / CIP 104303 / KCTC 5404 / NCIMB 10678 / 9a)</name>
    <name type="common">Clostridium acidurici</name>
    <dbReference type="NCBI Taxonomy" id="1128398"/>
    <lineage>
        <taxon>Bacteria</taxon>
        <taxon>Bacillati</taxon>
        <taxon>Bacillota</taxon>
        <taxon>Tissierellia</taxon>
        <taxon>Tissierellales</taxon>
        <taxon>Gottschalkiaceae</taxon>
        <taxon>Gottschalkia</taxon>
    </lineage>
</organism>
<dbReference type="InterPro" id="IPR013097">
    <property type="entry name" value="Dabb"/>
</dbReference>
<accession>K0AY38</accession>
<evidence type="ECO:0000313" key="4">
    <source>
        <dbReference type="Proteomes" id="UP000006094"/>
    </source>
</evidence>